<dbReference type="GO" id="GO:0003677">
    <property type="term" value="F:DNA binding"/>
    <property type="evidence" value="ECO:0007669"/>
    <property type="project" value="InterPro"/>
</dbReference>
<proteinExistence type="predicted"/>
<evidence type="ECO:0000313" key="1">
    <source>
        <dbReference type="EMBL" id="CDH30734.1"/>
    </source>
</evidence>
<comment type="caution">
    <text evidence="1">The sequence shown here is derived from an EMBL/GenBank/DDBJ whole genome shotgun (WGS) entry which is preliminary data.</text>
</comment>
<dbReference type="CDD" id="cd00093">
    <property type="entry name" value="HTH_XRE"/>
    <property type="match status" value="1"/>
</dbReference>
<dbReference type="AlphaFoldDB" id="A0A077QBK5"/>
<dbReference type="Gene3D" id="1.10.260.40">
    <property type="entry name" value="lambda repressor-like DNA-binding domains"/>
    <property type="match status" value="1"/>
</dbReference>
<gene>
    <name evidence="1" type="ORF">XBI1_1030003</name>
</gene>
<organism evidence="1 2">
    <name type="scientific">Xenorhabdus bovienii str. Intermedium</name>
    <dbReference type="NCBI Taxonomy" id="1379677"/>
    <lineage>
        <taxon>Bacteria</taxon>
        <taxon>Pseudomonadati</taxon>
        <taxon>Pseudomonadota</taxon>
        <taxon>Gammaproteobacteria</taxon>
        <taxon>Enterobacterales</taxon>
        <taxon>Morganellaceae</taxon>
        <taxon>Xenorhabdus</taxon>
    </lineage>
</organism>
<dbReference type="Proteomes" id="UP000028480">
    <property type="component" value="Unassembled WGS sequence"/>
</dbReference>
<dbReference type="HOGENOM" id="CLU_066192_23_4_6"/>
<dbReference type="SUPFAM" id="SSF47413">
    <property type="entry name" value="lambda repressor-like DNA-binding domains"/>
    <property type="match status" value="1"/>
</dbReference>
<evidence type="ECO:0000313" key="2">
    <source>
        <dbReference type="Proteomes" id="UP000028480"/>
    </source>
</evidence>
<dbReference type="InterPro" id="IPR010982">
    <property type="entry name" value="Lambda_DNA-bd_dom_sf"/>
</dbReference>
<reference evidence="1" key="1">
    <citation type="submission" date="2013-07" db="EMBL/GenBank/DDBJ databases">
        <title>Sub-species coevolution in mutualistic symbiosis.</title>
        <authorList>
            <person name="Murfin K."/>
            <person name="Klassen J."/>
            <person name="Lee M."/>
            <person name="Forst S."/>
            <person name="Stock P."/>
            <person name="Goodrich-Blair H."/>
        </authorList>
    </citation>
    <scope>NUCLEOTIDE SEQUENCE [LARGE SCALE GENOMIC DNA]</scope>
    <source>
        <strain evidence="1">Intermedium</strain>
    </source>
</reference>
<dbReference type="RefSeq" id="WP_038182677.1">
    <property type="nucleotide sequence ID" value="NZ_CAWLWA010000072.1"/>
</dbReference>
<sequence>MNTIGSRITEERERLGLSQAEFASLMGYPCHIQASHERDEIMPEGSYLQEITKHGCDILYVITGNKEQPINLSIDEQVLVDNYRAMNEAHRLKISSVSDTVTYKNINENVKIK</sequence>
<evidence type="ECO:0008006" key="3">
    <source>
        <dbReference type="Google" id="ProtNLM"/>
    </source>
</evidence>
<protein>
    <recommendedName>
        <fullName evidence="3">HTH cro/C1-type domain-containing protein</fullName>
    </recommendedName>
</protein>
<accession>A0A077QBK5</accession>
<name>A0A077QBK5_XENBV</name>
<dbReference type="EMBL" id="CBTB010000006">
    <property type="protein sequence ID" value="CDH30734.1"/>
    <property type="molecule type" value="Genomic_DNA"/>
</dbReference>
<dbReference type="InterPro" id="IPR001387">
    <property type="entry name" value="Cro/C1-type_HTH"/>
</dbReference>